<dbReference type="AlphaFoldDB" id="A0A244CPR7"/>
<dbReference type="InterPro" id="IPR023696">
    <property type="entry name" value="Ureohydrolase_dom_sf"/>
</dbReference>
<comment type="similarity">
    <text evidence="5">Belongs to the arginase family.</text>
</comment>
<dbReference type="PROSITE" id="PS51409">
    <property type="entry name" value="ARGINASE_2"/>
    <property type="match status" value="1"/>
</dbReference>
<keyword evidence="4" id="KW-0464">Manganese</keyword>
<dbReference type="OrthoDB" id="9788689at2"/>
<name>A0A244CPR7_PSEDV</name>
<dbReference type="Proteomes" id="UP000194841">
    <property type="component" value="Unassembled WGS sequence"/>
</dbReference>
<evidence type="ECO:0000256" key="3">
    <source>
        <dbReference type="ARBA" id="ARBA00022808"/>
    </source>
</evidence>
<dbReference type="EMBL" id="MWPV01000003">
    <property type="protein sequence ID" value="OUL57611.1"/>
    <property type="molecule type" value="Genomic_DNA"/>
</dbReference>
<dbReference type="SUPFAM" id="SSF52768">
    <property type="entry name" value="Arginase/deacetylase"/>
    <property type="match status" value="1"/>
</dbReference>
<dbReference type="PANTHER" id="PTHR11358:SF35">
    <property type="entry name" value="FORMIMIDOYLGLUTAMASE"/>
    <property type="match status" value="1"/>
</dbReference>
<keyword evidence="2" id="KW-0378">Hydrolase</keyword>
<evidence type="ECO:0000256" key="4">
    <source>
        <dbReference type="ARBA" id="ARBA00023211"/>
    </source>
</evidence>
<evidence type="ECO:0000313" key="7">
    <source>
        <dbReference type="Proteomes" id="UP000194841"/>
    </source>
</evidence>
<dbReference type="InterPro" id="IPR006035">
    <property type="entry name" value="Ureohydrolase"/>
</dbReference>
<comment type="caution">
    <text evidence="6">The sequence shown here is derived from an EMBL/GenBank/DDBJ whole genome shotgun (WGS) entry which is preliminary data.</text>
</comment>
<gene>
    <name evidence="6" type="ORF">B1199_11115</name>
</gene>
<evidence type="ECO:0000256" key="1">
    <source>
        <dbReference type="ARBA" id="ARBA00022723"/>
    </source>
</evidence>
<organism evidence="6 7">
    <name type="scientific">Pseudoalteromonas ulvae</name>
    <dbReference type="NCBI Taxonomy" id="107327"/>
    <lineage>
        <taxon>Bacteria</taxon>
        <taxon>Pseudomonadati</taxon>
        <taxon>Pseudomonadota</taxon>
        <taxon>Gammaproteobacteria</taxon>
        <taxon>Alteromonadales</taxon>
        <taxon>Pseudoalteromonadaceae</taxon>
        <taxon>Pseudoalteromonas</taxon>
    </lineage>
</organism>
<protein>
    <submittedName>
        <fullName evidence="6">Arginase</fullName>
    </submittedName>
</protein>
<dbReference type="Gene3D" id="3.40.800.10">
    <property type="entry name" value="Ureohydrolase domain"/>
    <property type="match status" value="1"/>
</dbReference>
<reference evidence="6 7" key="1">
    <citation type="submission" date="2017-02" db="EMBL/GenBank/DDBJ databases">
        <title>Pseudoalteromonas ulvae TC14 Genome.</title>
        <authorList>
            <person name="Molmeret M."/>
        </authorList>
    </citation>
    <scope>NUCLEOTIDE SEQUENCE [LARGE SCALE GENOMIC DNA]</scope>
    <source>
        <strain evidence="6">TC14</strain>
    </source>
</reference>
<accession>A0A244CPR7</accession>
<evidence type="ECO:0000256" key="5">
    <source>
        <dbReference type="PROSITE-ProRule" id="PRU00742"/>
    </source>
</evidence>
<dbReference type="Pfam" id="PF00491">
    <property type="entry name" value="Arginase"/>
    <property type="match status" value="1"/>
</dbReference>
<dbReference type="RefSeq" id="WP_086744195.1">
    <property type="nucleotide sequence ID" value="NZ_MWPV01000003.1"/>
</dbReference>
<dbReference type="CDD" id="cd09988">
    <property type="entry name" value="Formimidoylglutamase"/>
    <property type="match status" value="1"/>
</dbReference>
<dbReference type="GO" id="GO:0046872">
    <property type="term" value="F:metal ion binding"/>
    <property type="evidence" value="ECO:0007669"/>
    <property type="project" value="UniProtKB-KW"/>
</dbReference>
<dbReference type="GO" id="GO:0033389">
    <property type="term" value="P:putrescine biosynthetic process from arginine, via agmatine"/>
    <property type="evidence" value="ECO:0007669"/>
    <property type="project" value="TreeGrafter"/>
</dbReference>
<sequence length="351" mass="38527">MPYKLNIYSESDIAPFFSLREGEQKIGQSLFFINTQVDFNQALNDAAQFGIKYVLVGIPEDIGPRANCGNGGSELGWQAFLSRFLNMQANRFFASEQILLLGEIDVASIQAQSTNLDARSTQDLSKLRQLCGEVDDAVEPVLTAIFNAGLEPIVIGGGHNNSYPLLQALASSTHSQVNAVNLDPHADFRSLEGRHSGNGFRYAYENGYLSNYHVIGLHELKNNEAIFNALEKAHFTFDSYQAIKVRQSLTLQDSCSRFKSKAIKQGLPLGIEVDVDSISHMPVSAFTNCGFSVSEAEQFVYNMATLPLSRYLHLCEAAPQTHPVSLNQGMNEAGQILSALVYAYLMGKQAG</sequence>
<keyword evidence="3" id="KW-0369">Histidine metabolism</keyword>
<dbReference type="GO" id="GO:0008783">
    <property type="term" value="F:agmatinase activity"/>
    <property type="evidence" value="ECO:0007669"/>
    <property type="project" value="TreeGrafter"/>
</dbReference>
<keyword evidence="7" id="KW-1185">Reference proteome</keyword>
<evidence type="ECO:0000313" key="6">
    <source>
        <dbReference type="EMBL" id="OUL57611.1"/>
    </source>
</evidence>
<proteinExistence type="inferred from homology"/>
<evidence type="ECO:0000256" key="2">
    <source>
        <dbReference type="ARBA" id="ARBA00022801"/>
    </source>
</evidence>
<dbReference type="PANTHER" id="PTHR11358">
    <property type="entry name" value="ARGINASE/AGMATINASE"/>
    <property type="match status" value="1"/>
</dbReference>
<keyword evidence="1" id="KW-0479">Metal-binding</keyword>
<dbReference type="GO" id="GO:0006547">
    <property type="term" value="P:L-histidine metabolic process"/>
    <property type="evidence" value="ECO:0007669"/>
    <property type="project" value="UniProtKB-KW"/>
</dbReference>